<feature type="transmembrane region" description="Helical" evidence="1">
    <location>
        <begin position="15"/>
        <end position="41"/>
    </location>
</feature>
<organism evidence="2 3">
    <name type="scientific">Vogesella indigofera</name>
    <name type="common">Pseudomonas indigofera</name>
    <dbReference type="NCBI Taxonomy" id="45465"/>
    <lineage>
        <taxon>Bacteria</taxon>
        <taxon>Pseudomonadati</taxon>
        <taxon>Pseudomonadota</taxon>
        <taxon>Betaproteobacteria</taxon>
        <taxon>Neisseriales</taxon>
        <taxon>Chromobacteriaceae</taxon>
        <taxon>Vogesella</taxon>
    </lineage>
</organism>
<gene>
    <name evidence="2" type="ORF">PQU93_17855</name>
</gene>
<evidence type="ECO:0000256" key="1">
    <source>
        <dbReference type="SAM" id="Phobius"/>
    </source>
</evidence>
<reference evidence="2 3" key="1">
    <citation type="submission" date="2023-01" db="EMBL/GenBank/DDBJ databases">
        <title>Novel species of the genus Vogesella isolated from rivers.</title>
        <authorList>
            <person name="Lu H."/>
        </authorList>
    </citation>
    <scope>NUCLEOTIDE SEQUENCE [LARGE SCALE GENOMIC DNA]</scope>
    <source>
        <strain evidence="2 3">SH7W</strain>
    </source>
</reference>
<dbReference type="EMBL" id="JAQQKY010000019">
    <property type="protein sequence ID" value="MDC7692629.1"/>
    <property type="molecule type" value="Genomic_DNA"/>
</dbReference>
<evidence type="ECO:0000313" key="3">
    <source>
        <dbReference type="Proteomes" id="UP001221566"/>
    </source>
</evidence>
<keyword evidence="1" id="KW-0472">Membrane</keyword>
<accession>A0ABT5I8W1</accession>
<dbReference type="Proteomes" id="UP001221566">
    <property type="component" value="Unassembled WGS sequence"/>
</dbReference>
<proteinExistence type="predicted"/>
<keyword evidence="1" id="KW-1133">Transmembrane helix</keyword>
<protein>
    <submittedName>
        <fullName evidence="2">Uncharacterized protein</fullName>
    </submittedName>
</protein>
<keyword evidence="3" id="KW-1185">Reference proteome</keyword>
<sequence length="59" mass="6142">MDYVLHLLGSGAGNLAAYLAAHVLLCLVPAFFIAGAMAALIPKASITRWLGRGFVAQIS</sequence>
<evidence type="ECO:0000313" key="2">
    <source>
        <dbReference type="EMBL" id="MDC7692629.1"/>
    </source>
</evidence>
<name>A0ABT5I8W1_VOGIN</name>
<comment type="caution">
    <text evidence="2">The sequence shown here is derived from an EMBL/GenBank/DDBJ whole genome shotgun (WGS) entry which is preliminary data.</text>
</comment>
<dbReference type="RefSeq" id="WP_272804198.1">
    <property type="nucleotide sequence ID" value="NZ_JAQQKY010000019.1"/>
</dbReference>
<keyword evidence="1" id="KW-0812">Transmembrane</keyword>